<keyword evidence="3" id="KW-1185">Reference proteome</keyword>
<sequence length="181" mass="19177">MAGTDGLDITLFRALTLVARQLTVVVEHRLHAEAGISLPEFEILSALAAAPDRRARAGALGQMLAWEKSRISHQVGRMERKGLIERFNCADDLRGTWVGLTDAGADAIASATPAYDAAIRAQLGKLAATDGGVSLAREVLGIGAHVYPNSCQVEVALLIASLDRVDKGTLAEHARPEPMST</sequence>
<dbReference type="Proteomes" id="UP000547973">
    <property type="component" value="Unassembled WGS sequence"/>
</dbReference>
<dbReference type="PROSITE" id="PS50995">
    <property type="entry name" value="HTH_MARR_2"/>
    <property type="match status" value="1"/>
</dbReference>
<evidence type="ECO:0000313" key="2">
    <source>
        <dbReference type="EMBL" id="NYI41436.1"/>
    </source>
</evidence>
<dbReference type="SMART" id="SM00347">
    <property type="entry name" value="HTH_MARR"/>
    <property type="match status" value="1"/>
</dbReference>
<dbReference type="AlphaFoldDB" id="A0A7Y9ZA61"/>
<dbReference type="InterPro" id="IPR036390">
    <property type="entry name" value="WH_DNA-bd_sf"/>
</dbReference>
<name>A0A7Y9ZA61_9MICO</name>
<gene>
    <name evidence="2" type="ORF">BKA03_001555</name>
</gene>
<feature type="domain" description="HTH marR-type" evidence="1">
    <location>
        <begin position="8"/>
        <end position="167"/>
    </location>
</feature>
<dbReference type="InterPro" id="IPR000835">
    <property type="entry name" value="HTH_MarR-typ"/>
</dbReference>
<dbReference type="GO" id="GO:0006950">
    <property type="term" value="P:response to stress"/>
    <property type="evidence" value="ECO:0007669"/>
    <property type="project" value="TreeGrafter"/>
</dbReference>
<dbReference type="Gene3D" id="1.10.10.10">
    <property type="entry name" value="Winged helix-like DNA-binding domain superfamily/Winged helix DNA-binding domain"/>
    <property type="match status" value="1"/>
</dbReference>
<proteinExistence type="predicted"/>
<dbReference type="GO" id="GO:0003700">
    <property type="term" value="F:DNA-binding transcription factor activity"/>
    <property type="evidence" value="ECO:0007669"/>
    <property type="project" value="InterPro"/>
</dbReference>
<dbReference type="EMBL" id="JACBZO010000001">
    <property type="protein sequence ID" value="NYI41436.1"/>
    <property type="molecule type" value="Genomic_DNA"/>
</dbReference>
<dbReference type="PANTHER" id="PTHR33164">
    <property type="entry name" value="TRANSCRIPTIONAL REGULATOR, MARR FAMILY"/>
    <property type="match status" value="1"/>
</dbReference>
<dbReference type="RefSeq" id="WP_179397831.1">
    <property type="nucleotide sequence ID" value="NZ_JACBZO010000001.1"/>
</dbReference>
<dbReference type="InterPro" id="IPR039422">
    <property type="entry name" value="MarR/SlyA-like"/>
</dbReference>
<dbReference type="GO" id="GO:0003677">
    <property type="term" value="F:DNA binding"/>
    <property type="evidence" value="ECO:0007669"/>
    <property type="project" value="UniProtKB-KW"/>
</dbReference>
<accession>A0A7Y9ZA61</accession>
<comment type="caution">
    <text evidence="2">The sequence shown here is derived from an EMBL/GenBank/DDBJ whole genome shotgun (WGS) entry which is preliminary data.</text>
</comment>
<keyword evidence="2" id="KW-0238">DNA-binding</keyword>
<organism evidence="2 3">
    <name type="scientific">Demequina lutea</name>
    <dbReference type="NCBI Taxonomy" id="431489"/>
    <lineage>
        <taxon>Bacteria</taxon>
        <taxon>Bacillati</taxon>
        <taxon>Actinomycetota</taxon>
        <taxon>Actinomycetes</taxon>
        <taxon>Micrococcales</taxon>
        <taxon>Demequinaceae</taxon>
        <taxon>Demequina</taxon>
    </lineage>
</organism>
<evidence type="ECO:0000313" key="3">
    <source>
        <dbReference type="Proteomes" id="UP000547973"/>
    </source>
</evidence>
<dbReference type="SUPFAM" id="SSF46785">
    <property type="entry name" value="Winged helix' DNA-binding domain"/>
    <property type="match status" value="1"/>
</dbReference>
<dbReference type="Pfam" id="PF12802">
    <property type="entry name" value="MarR_2"/>
    <property type="match status" value="1"/>
</dbReference>
<reference evidence="2 3" key="1">
    <citation type="submission" date="2020-07" db="EMBL/GenBank/DDBJ databases">
        <title>Sequencing the genomes of 1000 actinobacteria strains.</title>
        <authorList>
            <person name="Klenk H.-P."/>
        </authorList>
    </citation>
    <scope>NUCLEOTIDE SEQUENCE [LARGE SCALE GENOMIC DNA]</scope>
    <source>
        <strain evidence="2 3">DSM 19970</strain>
    </source>
</reference>
<dbReference type="InterPro" id="IPR036388">
    <property type="entry name" value="WH-like_DNA-bd_sf"/>
</dbReference>
<evidence type="ECO:0000259" key="1">
    <source>
        <dbReference type="PROSITE" id="PS50995"/>
    </source>
</evidence>
<protein>
    <submittedName>
        <fullName evidence="2">DNA-binding MarR family transcriptional regulator</fullName>
    </submittedName>
</protein>
<dbReference type="PANTHER" id="PTHR33164:SF99">
    <property type="entry name" value="MARR FAMILY REGULATORY PROTEIN"/>
    <property type="match status" value="1"/>
</dbReference>